<evidence type="ECO:0000313" key="3">
    <source>
        <dbReference type="Proteomes" id="UP000051442"/>
    </source>
</evidence>
<reference evidence="2 3" key="1">
    <citation type="journal article" date="2015" name="Genome Announc.">
        <title>Expanding the biotechnology potential of lactobacilli through comparative genomics of 213 strains and associated genera.</title>
        <authorList>
            <person name="Sun Z."/>
            <person name="Harris H.M."/>
            <person name="McCann A."/>
            <person name="Guo C."/>
            <person name="Argimon S."/>
            <person name="Zhang W."/>
            <person name="Yang X."/>
            <person name="Jeffery I.B."/>
            <person name="Cooney J.C."/>
            <person name="Kagawa T.F."/>
            <person name="Liu W."/>
            <person name="Song Y."/>
            <person name="Salvetti E."/>
            <person name="Wrobel A."/>
            <person name="Rasinkangas P."/>
            <person name="Parkhill J."/>
            <person name="Rea M.C."/>
            <person name="O'Sullivan O."/>
            <person name="Ritari J."/>
            <person name="Douillard F.P."/>
            <person name="Paul Ross R."/>
            <person name="Yang R."/>
            <person name="Briner A.E."/>
            <person name="Felis G.E."/>
            <person name="de Vos W.M."/>
            <person name="Barrangou R."/>
            <person name="Klaenhammer T.R."/>
            <person name="Caufield P.W."/>
            <person name="Cui Y."/>
            <person name="Zhang H."/>
            <person name="O'Toole P.W."/>
        </authorList>
    </citation>
    <scope>NUCLEOTIDE SEQUENCE [LARGE SCALE GENOMIC DNA]</scope>
    <source>
        <strain evidence="2 3">DSM 23365</strain>
    </source>
</reference>
<dbReference type="InterPro" id="IPR009732">
    <property type="entry name" value="DUF1304"/>
</dbReference>
<dbReference type="EMBL" id="AYZM01000014">
    <property type="protein sequence ID" value="KRN26614.1"/>
    <property type="molecule type" value="Genomic_DNA"/>
</dbReference>
<dbReference type="PANTHER" id="PTHR38446:SF1">
    <property type="entry name" value="BLL0914 PROTEIN"/>
    <property type="match status" value="1"/>
</dbReference>
<feature type="transmembrane region" description="Helical" evidence="1">
    <location>
        <begin position="79"/>
        <end position="97"/>
    </location>
</feature>
<evidence type="ECO:0000313" key="2">
    <source>
        <dbReference type="EMBL" id="KRN26614.1"/>
    </source>
</evidence>
<dbReference type="PANTHER" id="PTHR38446">
    <property type="entry name" value="BLL0914 PROTEIN"/>
    <property type="match status" value="1"/>
</dbReference>
<keyword evidence="3" id="KW-1185">Reference proteome</keyword>
<keyword evidence="1" id="KW-0472">Membrane</keyword>
<sequence length="120" mass="12887">MNSVSLILVVILGILHIGIMGLEMFASPATQAKSFGMPERFVHQPEAQTALKNQGIYNGMLGVLFLLSLVLFSGSAQVMVFRLLSAFVLVVGLYGGFTATKKIFLIQALPGLVTLVSLFI</sequence>
<evidence type="ECO:0008006" key="4">
    <source>
        <dbReference type="Google" id="ProtNLM"/>
    </source>
</evidence>
<organism evidence="2 3">
    <name type="scientific">Secundilactobacillus similis DSM 23365 = JCM 2765</name>
    <dbReference type="NCBI Taxonomy" id="1423804"/>
    <lineage>
        <taxon>Bacteria</taxon>
        <taxon>Bacillati</taxon>
        <taxon>Bacillota</taxon>
        <taxon>Bacilli</taxon>
        <taxon>Lactobacillales</taxon>
        <taxon>Lactobacillaceae</taxon>
        <taxon>Secundilactobacillus</taxon>
    </lineage>
</organism>
<dbReference type="STRING" id="1423804.FD14_GL000833"/>
<dbReference type="PATRIC" id="fig|1423804.4.peg.894"/>
<feature type="transmembrane region" description="Helical" evidence="1">
    <location>
        <begin position="56"/>
        <end position="72"/>
    </location>
</feature>
<gene>
    <name evidence="2" type="ORF">FD14_GL000833</name>
</gene>
<comment type="caution">
    <text evidence="2">The sequence shown here is derived from an EMBL/GenBank/DDBJ whole genome shotgun (WGS) entry which is preliminary data.</text>
</comment>
<keyword evidence="1" id="KW-0812">Transmembrane</keyword>
<protein>
    <recommendedName>
        <fullName evidence="4">Integral membrane protein</fullName>
    </recommendedName>
</protein>
<dbReference type="Pfam" id="PF06993">
    <property type="entry name" value="DUF1304"/>
    <property type="match status" value="1"/>
</dbReference>
<dbReference type="AlphaFoldDB" id="A0A0R2FG31"/>
<dbReference type="Proteomes" id="UP000051442">
    <property type="component" value="Unassembled WGS sequence"/>
</dbReference>
<evidence type="ECO:0000256" key="1">
    <source>
        <dbReference type="SAM" id="Phobius"/>
    </source>
</evidence>
<dbReference type="OrthoDB" id="9803832at2"/>
<proteinExistence type="predicted"/>
<keyword evidence="1" id="KW-1133">Transmembrane helix</keyword>
<accession>A0A0R2FG31</accession>
<name>A0A0R2FG31_9LACO</name>